<proteinExistence type="predicted"/>
<keyword evidence="9" id="KW-1185">Reference proteome</keyword>
<sequence>MENAIDRLTAAFSTYKCSVTAPRPDGSIVLTVQDQQCDDARVNRVVSARQLGESQLLKTVIDEVRKDVSLRAGALAPQSMAVLRATGANMLRYSE</sequence>
<evidence type="ECO:0000313" key="3">
    <source>
        <dbReference type="EMBL" id="OAN32135.1"/>
    </source>
</evidence>
<gene>
    <name evidence="3" type="ORF">A4V15_00070</name>
    <name evidence="1" type="ORF">APT59_07675</name>
    <name evidence="4" type="ORF">BVL52_13565</name>
    <name evidence="2" type="ORF">CE139_11115</name>
    <name evidence="5" type="ORF">SAMN05216279_112118</name>
</gene>
<dbReference type="Proteomes" id="UP000183046">
    <property type="component" value="Unassembled WGS sequence"/>
</dbReference>
<reference evidence="1 6" key="1">
    <citation type="submission" date="2016-01" db="EMBL/GenBank/DDBJ databases">
        <title>Annotation of Pseudomonas oryzihabitans USDA-ARS-USMARC-56511.</title>
        <authorList>
            <person name="Harhay G.P."/>
            <person name="Harhay D.M."/>
            <person name="Smith T.P.L."/>
            <person name="Bono J.L."/>
            <person name="Heaton M.P."/>
            <person name="Clawson M.L."/>
            <person name="Chitko-Mckown C.G."/>
            <person name="Capik S.F."/>
            <person name="DeDonder K.D."/>
            <person name="Apley M.D."/>
            <person name="Lubbers B.V."/>
            <person name="White B.J."/>
            <person name="Larson R.L."/>
        </authorList>
    </citation>
    <scope>NUCLEOTIDE SEQUENCE [LARGE SCALE GENOMIC DNA]</scope>
    <source>
        <strain evidence="1 6">USDA-ARS-USMARC-56511</strain>
    </source>
</reference>
<evidence type="ECO:0000313" key="2">
    <source>
        <dbReference type="EMBL" id="AXA66351.1"/>
    </source>
</evidence>
<dbReference type="EMBL" id="MTLN01000007">
    <property type="protein sequence ID" value="ONN71006.1"/>
    <property type="molecule type" value="Genomic_DNA"/>
</dbReference>
<evidence type="ECO:0000313" key="7">
    <source>
        <dbReference type="Proteomes" id="UP000078356"/>
    </source>
</evidence>
<evidence type="ECO:0000313" key="4">
    <source>
        <dbReference type="EMBL" id="ONN71006.1"/>
    </source>
</evidence>
<reference evidence="3 7" key="2">
    <citation type="submission" date="2016-04" db="EMBL/GenBank/DDBJ databases">
        <title>Draft Genome Sequences of Staphylococcus capitis Strain H36, S. capitis Strain H65, S. cohnii Strain H62, S. hominis Strain H69, Mycobacterium iranicum Strain H39, Plantibacter sp. Strain H53, Pseudomonas oryzihabitans Strain H72, and Microbacterium sp. Strain H83, isolated from residential settings.</title>
        <authorList>
            <person name="Lymperopoulou D."/>
            <person name="Adams R.I."/>
            <person name="Lindow S."/>
            <person name="Coil D.A."/>
            <person name="Jospin G."/>
            <person name="Eisen J.A."/>
        </authorList>
    </citation>
    <scope>NUCLEOTIDE SEQUENCE [LARGE SCALE GENOMIC DNA]</scope>
    <source>
        <strain evidence="3 7">H72</strain>
    </source>
</reference>
<protein>
    <submittedName>
        <fullName evidence="1">Uncharacterized protein</fullName>
    </submittedName>
</protein>
<dbReference type="Proteomes" id="UP000078356">
    <property type="component" value="Unassembled WGS sequence"/>
</dbReference>
<dbReference type="OrthoDB" id="6902429at2"/>
<dbReference type="Proteomes" id="UP000064137">
    <property type="component" value="Chromosome"/>
</dbReference>
<evidence type="ECO:0000313" key="8">
    <source>
        <dbReference type="Proteomes" id="UP000183046"/>
    </source>
</evidence>
<accession>A0A1G5PDT6</accession>
<dbReference type="EMBL" id="LWCR01000001">
    <property type="protein sequence ID" value="OAN32135.1"/>
    <property type="molecule type" value="Genomic_DNA"/>
</dbReference>
<dbReference type="GeneID" id="57559753"/>
<evidence type="ECO:0000313" key="10">
    <source>
        <dbReference type="Proteomes" id="UP000250579"/>
    </source>
</evidence>
<dbReference type="KEGG" id="por:APT59_07675"/>
<reference evidence="4 9" key="5">
    <citation type="submission" date="2017-01" db="EMBL/GenBank/DDBJ databases">
        <title>Pseudomonas psychrotolerans genome sequencing and assembly.</title>
        <authorList>
            <person name="Vyas B."/>
            <person name="Mayilraj S."/>
        </authorList>
    </citation>
    <scope>NUCLEOTIDE SEQUENCE [LARGE SCALE GENOMIC DNA]</scope>
    <source>
        <strain evidence="4 9">SDS18</strain>
    </source>
</reference>
<dbReference type="EMBL" id="CP022198">
    <property type="protein sequence ID" value="AXA66351.1"/>
    <property type="molecule type" value="Genomic_DNA"/>
</dbReference>
<reference evidence="8" key="3">
    <citation type="submission" date="2016-10" db="EMBL/GenBank/DDBJ databases">
        <authorList>
            <person name="de Groot N.N."/>
        </authorList>
    </citation>
    <scope>NUCLEOTIDE SEQUENCE [LARGE SCALE GENOMIC DNA]</scope>
    <source>
        <strain evidence="8">DSM 15758</strain>
    </source>
</reference>
<dbReference type="InterPro" id="IPR021898">
    <property type="entry name" value="DUF3509"/>
</dbReference>
<dbReference type="Proteomes" id="UP000250579">
    <property type="component" value="Chromosome"/>
</dbReference>
<reference evidence="2 10" key="6">
    <citation type="submission" date="2017-06" db="EMBL/GenBank/DDBJ databases">
        <title>Evolution towards high GC content and high-temperature stress adaptation in endophytic Pseudomonas oryzihabitans impacted its plant-growth promoting traits.</title>
        <authorList>
            <person name="Nascimento F.X."/>
        </authorList>
    </citation>
    <scope>NUCLEOTIDE SEQUENCE [LARGE SCALE GENOMIC DNA]</scope>
    <source>
        <strain evidence="2 10">MS8</strain>
    </source>
</reference>
<evidence type="ECO:0000313" key="5">
    <source>
        <dbReference type="EMBL" id="SCZ47259.1"/>
    </source>
</evidence>
<dbReference type="AlphaFoldDB" id="A0A0U4WFX1"/>
<dbReference type="RefSeq" id="WP_007159080.1">
    <property type="nucleotide sequence ID" value="NZ_CP013987.1"/>
</dbReference>
<evidence type="ECO:0000313" key="6">
    <source>
        <dbReference type="Proteomes" id="UP000064137"/>
    </source>
</evidence>
<name>A0A0U4WFX1_9PSED</name>
<dbReference type="Proteomes" id="UP000189310">
    <property type="component" value="Unassembled WGS sequence"/>
</dbReference>
<evidence type="ECO:0000313" key="1">
    <source>
        <dbReference type="EMBL" id="ALZ84098.1"/>
    </source>
</evidence>
<organism evidence="1 6">
    <name type="scientific">Pseudomonas oryzihabitans</name>
    <dbReference type="NCBI Taxonomy" id="47885"/>
    <lineage>
        <taxon>Bacteria</taxon>
        <taxon>Pseudomonadati</taxon>
        <taxon>Pseudomonadota</taxon>
        <taxon>Gammaproteobacteria</taxon>
        <taxon>Pseudomonadales</taxon>
        <taxon>Pseudomonadaceae</taxon>
        <taxon>Pseudomonas</taxon>
    </lineage>
</organism>
<accession>A0A0U4WFX1</accession>
<evidence type="ECO:0000313" key="9">
    <source>
        <dbReference type="Proteomes" id="UP000189310"/>
    </source>
</evidence>
<reference evidence="5" key="4">
    <citation type="submission" date="2016-10" db="EMBL/GenBank/DDBJ databases">
        <authorList>
            <person name="Varghese N."/>
            <person name="Submissions S."/>
        </authorList>
    </citation>
    <scope>NUCLEOTIDE SEQUENCE</scope>
    <source>
        <strain evidence="5">DSM 15758</strain>
    </source>
</reference>
<dbReference type="EMBL" id="FMWB01000012">
    <property type="protein sequence ID" value="SCZ47259.1"/>
    <property type="molecule type" value="Genomic_DNA"/>
</dbReference>
<dbReference type="Pfam" id="PF12021">
    <property type="entry name" value="DUF3509"/>
    <property type="match status" value="1"/>
</dbReference>
<dbReference type="EMBL" id="CP013987">
    <property type="protein sequence ID" value="ALZ84098.1"/>
    <property type="molecule type" value="Genomic_DNA"/>
</dbReference>